<dbReference type="EMBL" id="JAACJS010000011">
    <property type="protein sequence ID" value="NCI49586.1"/>
    <property type="molecule type" value="Genomic_DNA"/>
</dbReference>
<reference evidence="2 3" key="1">
    <citation type="submission" date="2020-01" db="EMBL/GenBank/DDBJ databases">
        <title>Genome analysis.</title>
        <authorList>
            <person name="Wu S."/>
            <person name="Wang G."/>
        </authorList>
    </citation>
    <scope>NUCLEOTIDE SEQUENCE [LARGE SCALE GENOMIC DNA]</scope>
    <source>
        <strain evidence="2 3">SYL130</strain>
    </source>
</reference>
<evidence type="ECO:0000313" key="2">
    <source>
        <dbReference type="EMBL" id="NCI49586.1"/>
    </source>
</evidence>
<evidence type="ECO:0000256" key="1">
    <source>
        <dbReference type="SAM" id="SignalP"/>
    </source>
</evidence>
<sequence length="75" mass="8331">MKYLFSFLVIVLLAGCSSPAGRAVKKIGYTVKQCCVNLPFSRQHAPASFRTYLPAASENTPVAVFEPQMQLIHTW</sequence>
<dbReference type="RefSeq" id="WP_161817900.1">
    <property type="nucleotide sequence ID" value="NZ_JAACJS010000011.1"/>
</dbReference>
<dbReference type="Proteomes" id="UP000753802">
    <property type="component" value="Unassembled WGS sequence"/>
</dbReference>
<keyword evidence="1" id="KW-0732">Signal</keyword>
<comment type="caution">
    <text evidence="2">The sequence shown here is derived from an EMBL/GenBank/DDBJ whole genome shotgun (WGS) entry which is preliminary data.</text>
</comment>
<accession>A0ABW9ZR54</accession>
<dbReference type="PROSITE" id="PS51257">
    <property type="entry name" value="PROKAR_LIPOPROTEIN"/>
    <property type="match status" value="1"/>
</dbReference>
<protein>
    <recommendedName>
        <fullName evidence="4">Lipoprotein</fullName>
    </recommendedName>
</protein>
<feature type="chain" id="PRO_5047504370" description="Lipoprotein" evidence="1">
    <location>
        <begin position="23"/>
        <end position="75"/>
    </location>
</feature>
<evidence type="ECO:0008006" key="4">
    <source>
        <dbReference type="Google" id="ProtNLM"/>
    </source>
</evidence>
<name>A0ABW9ZR54_9BACT</name>
<organism evidence="2 3">
    <name type="scientific">Sediminibacterium roseum</name>
    <dbReference type="NCBI Taxonomy" id="1978412"/>
    <lineage>
        <taxon>Bacteria</taxon>
        <taxon>Pseudomonadati</taxon>
        <taxon>Bacteroidota</taxon>
        <taxon>Chitinophagia</taxon>
        <taxon>Chitinophagales</taxon>
        <taxon>Chitinophagaceae</taxon>
        <taxon>Sediminibacterium</taxon>
    </lineage>
</organism>
<keyword evidence="3" id="KW-1185">Reference proteome</keyword>
<proteinExistence type="predicted"/>
<evidence type="ECO:0000313" key="3">
    <source>
        <dbReference type="Proteomes" id="UP000753802"/>
    </source>
</evidence>
<gene>
    <name evidence="2" type="ORF">GWC95_06615</name>
</gene>
<feature type="signal peptide" evidence="1">
    <location>
        <begin position="1"/>
        <end position="22"/>
    </location>
</feature>